<evidence type="ECO:0000313" key="2">
    <source>
        <dbReference type="Proteomes" id="UP000639403"/>
    </source>
</evidence>
<evidence type="ECO:0000313" key="1">
    <source>
        <dbReference type="EMBL" id="KAF9812437.1"/>
    </source>
</evidence>
<dbReference type="AlphaFoldDB" id="A0A8H7U1C4"/>
<proteinExistence type="predicted"/>
<protein>
    <submittedName>
        <fullName evidence="1">Uncharacterized protein</fullName>
    </submittedName>
</protein>
<comment type="caution">
    <text evidence="1">The sequence shown here is derived from an EMBL/GenBank/DDBJ whole genome shotgun (WGS) entry which is preliminary data.</text>
</comment>
<dbReference type="Proteomes" id="UP000639403">
    <property type="component" value="Unassembled WGS sequence"/>
</dbReference>
<reference evidence="1" key="2">
    <citation type="journal article" name="Front. Microbiol.">
        <title>Degradative Capacity of Two Strains of Rhodonia placenta: From Phenotype to Genotype.</title>
        <authorList>
            <person name="Kolle M."/>
            <person name="Horta M.A.C."/>
            <person name="Nowrousian M."/>
            <person name="Ohm R.A."/>
            <person name="Benz J.P."/>
            <person name="Pilgard A."/>
        </authorList>
    </citation>
    <scope>NUCLEOTIDE SEQUENCE</scope>
    <source>
        <strain evidence="1">FPRL280</strain>
    </source>
</reference>
<accession>A0A8H7U1C4</accession>
<name>A0A8H7U1C4_9APHY</name>
<gene>
    <name evidence="1" type="ORF">IEO21_06240</name>
</gene>
<organism evidence="1 2">
    <name type="scientific">Rhodonia placenta</name>
    <dbReference type="NCBI Taxonomy" id="104341"/>
    <lineage>
        <taxon>Eukaryota</taxon>
        <taxon>Fungi</taxon>
        <taxon>Dikarya</taxon>
        <taxon>Basidiomycota</taxon>
        <taxon>Agaricomycotina</taxon>
        <taxon>Agaricomycetes</taxon>
        <taxon>Polyporales</taxon>
        <taxon>Adustoporiaceae</taxon>
        <taxon>Rhodonia</taxon>
    </lineage>
</organism>
<dbReference type="EMBL" id="JADOXO010000133">
    <property type="protein sequence ID" value="KAF9812437.1"/>
    <property type="molecule type" value="Genomic_DNA"/>
</dbReference>
<sequence length="19" mass="2207">MVQTESGFYLEKVRHQSPA</sequence>
<reference evidence="1" key="1">
    <citation type="submission" date="2020-11" db="EMBL/GenBank/DDBJ databases">
        <authorList>
            <person name="Koelle M."/>
            <person name="Horta M.A.C."/>
            <person name="Nowrousian M."/>
            <person name="Ohm R.A."/>
            <person name="Benz P."/>
            <person name="Pilgard A."/>
        </authorList>
    </citation>
    <scope>NUCLEOTIDE SEQUENCE</scope>
    <source>
        <strain evidence="1">FPRL280</strain>
    </source>
</reference>